<keyword evidence="2" id="KW-1185">Reference proteome</keyword>
<dbReference type="RefSeq" id="WP_169454430.1">
    <property type="nucleotide sequence ID" value="NZ_CP051774.1"/>
</dbReference>
<dbReference type="EMBL" id="CP051774">
    <property type="protein sequence ID" value="QJE96064.1"/>
    <property type="molecule type" value="Genomic_DNA"/>
</dbReference>
<dbReference type="KEGG" id="luo:HHL09_09795"/>
<organism evidence="1 2">
    <name type="scientific">Luteolibacter luteus</name>
    <dbReference type="NCBI Taxonomy" id="2728835"/>
    <lineage>
        <taxon>Bacteria</taxon>
        <taxon>Pseudomonadati</taxon>
        <taxon>Verrucomicrobiota</taxon>
        <taxon>Verrucomicrobiia</taxon>
        <taxon>Verrucomicrobiales</taxon>
        <taxon>Verrucomicrobiaceae</taxon>
        <taxon>Luteolibacter</taxon>
    </lineage>
</organism>
<evidence type="ECO:0000313" key="2">
    <source>
        <dbReference type="Proteomes" id="UP000501812"/>
    </source>
</evidence>
<dbReference type="Proteomes" id="UP000501812">
    <property type="component" value="Chromosome"/>
</dbReference>
<reference evidence="1 2" key="1">
    <citation type="submission" date="2020-04" db="EMBL/GenBank/DDBJ databases">
        <title>Luteolibacter sp. G-1-1-1 isolated from soil.</title>
        <authorList>
            <person name="Dahal R.H."/>
        </authorList>
    </citation>
    <scope>NUCLEOTIDE SEQUENCE [LARGE SCALE GENOMIC DNA]</scope>
    <source>
        <strain evidence="1 2">G-1-1-1</strain>
    </source>
</reference>
<sequence>MADLYGIGIHAGDRTDPETRIVFRFFRKNNDLVVLARLQEGFKGGDRNPETKFNLIKDTLDFEQLFLKAIRGITPDLGKIAAPQDLVPVQTKVVDVLDEDKAFRTIEHDPLHPVSIDAFPSDAYEVAILDMGSQEPCGDSHGWDFES</sequence>
<accession>A0A858RHN9</accession>
<gene>
    <name evidence="1" type="ORF">HHL09_09795</name>
</gene>
<proteinExistence type="predicted"/>
<protein>
    <submittedName>
        <fullName evidence="1">Uncharacterized protein</fullName>
    </submittedName>
</protein>
<name>A0A858RHN9_9BACT</name>
<evidence type="ECO:0000313" key="1">
    <source>
        <dbReference type="EMBL" id="QJE96064.1"/>
    </source>
</evidence>
<dbReference type="AlphaFoldDB" id="A0A858RHN9"/>